<dbReference type="EMBL" id="KE504245">
    <property type="protein sequence ID" value="EPS94061.1"/>
    <property type="molecule type" value="Genomic_DNA"/>
</dbReference>
<feature type="non-terminal residue" evidence="1">
    <location>
        <position position="260"/>
    </location>
</feature>
<gene>
    <name evidence="1" type="ORF">FOMPIDRAFT_1104305</name>
</gene>
<name>S8DKE4_FOMSC</name>
<dbReference type="HOGENOM" id="CLU_093362_0_0_1"/>
<reference evidence="1 2" key="1">
    <citation type="journal article" date="2012" name="Science">
        <title>The Paleozoic origin of enzymatic lignin decomposition reconstructed from 31 fungal genomes.</title>
        <authorList>
            <person name="Floudas D."/>
            <person name="Binder M."/>
            <person name="Riley R."/>
            <person name="Barry K."/>
            <person name="Blanchette R.A."/>
            <person name="Henrissat B."/>
            <person name="Martinez A.T."/>
            <person name="Otillar R."/>
            <person name="Spatafora J.W."/>
            <person name="Yadav J.S."/>
            <person name="Aerts A."/>
            <person name="Benoit I."/>
            <person name="Boyd A."/>
            <person name="Carlson A."/>
            <person name="Copeland A."/>
            <person name="Coutinho P.M."/>
            <person name="de Vries R.P."/>
            <person name="Ferreira P."/>
            <person name="Findley K."/>
            <person name="Foster B."/>
            <person name="Gaskell J."/>
            <person name="Glotzer D."/>
            <person name="Gorecki P."/>
            <person name="Heitman J."/>
            <person name="Hesse C."/>
            <person name="Hori C."/>
            <person name="Igarashi K."/>
            <person name="Jurgens J.A."/>
            <person name="Kallen N."/>
            <person name="Kersten P."/>
            <person name="Kohler A."/>
            <person name="Kuees U."/>
            <person name="Kumar T.K.A."/>
            <person name="Kuo A."/>
            <person name="LaButti K."/>
            <person name="Larrondo L.F."/>
            <person name="Lindquist E."/>
            <person name="Ling A."/>
            <person name="Lombard V."/>
            <person name="Lucas S."/>
            <person name="Lundell T."/>
            <person name="Martin R."/>
            <person name="McLaughlin D.J."/>
            <person name="Morgenstern I."/>
            <person name="Morin E."/>
            <person name="Murat C."/>
            <person name="Nagy L.G."/>
            <person name="Nolan M."/>
            <person name="Ohm R.A."/>
            <person name="Patyshakuliyeva A."/>
            <person name="Rokas A."/>
            <person name="Ruiz-Duenas F.J."/>
            <person name="Sabat G."/>
            <person name="Salamov A."/>
            <person name="Samejima M."/>
            <person name="Schmutz J."/>
            <person name="Slot J.C."/>
            <person name="St John F."/>
            <person name="Stenlid J."/>
            <person name="Sun H."/>
            <person name="Sun S."/>
            <person name="Syed K."/>
            <person name="Tsang A."/>
            <person name="Wiebenga A."/>
            <person name="Young D."/>
            <person name="Pisabarro A."/>
            <person name="Eastwood D.C."/>
            <person name="Martin F."/>
            <person name="Cullen D."/>
            <person name="Grigoriev I.V."/>
            <person name="Hibbett D.S."/>
        </authorList>
    </citation>
    <scope>NUCLEOTIDE SEQUENCE</scope>
    <source>
        <strain evidence="2">FP-58527</strain>
    </source>
</reference>
<dbReference type="InParanoid" id="S8DKE4"/>
<proteinExistence type="predicted"/>
<sequence>MWTKRYLTLGENRPTWALAADVLIGLSASREAGAIRKSAQINTFLQSWSPALHKASKLPEYLKRMLSTARKYNVSFAAIKMDKQMKSNLPIWYHLGATKKLRLLNNTRISDCLRTNHEATVVADILKIVKRECYRKARERGNDYIPEDCSCAACTTDRQNGCAHPRKCCREAERALAEVKPKWHPEVDNPLDGLSLTKHRQEANDKALTEGGTLTFDPSLTQKGDLSTAFRVFVDPAVHDEPPAIRRARGRIVTAETCVI</sequence>
<organism evidence="1 2">
    <name type="scientific">Fomitopsis schrenkii</name>
    <name type="common">Brown rot fungus</name>
    <dbReference type="NCBI Taxonomy" id="2126942"/>
    <lineage>
        <taxon>Eukaryota</taxon>
        <taxon>Fungi</taxon>
        <taxon>Dikarya</taxon>
        <taxon>Basidiomycota</taxon>
        <taxon>Agaricomycotina</taxon>
        <taxon>Agaricomycetes</taxon>
        <taxon>Polyporales</taxon>
        <taxon>Fomitopsis</taxon>
    </lineage>
</organism>
<dbReference type="OrthoDB" id="2793533at2759"/>
<dbReference type="Proteomes" id="UP000015241">
    <property type="component" value="Unassembled WGS sequence"/>
</dbReference>
<accession>S8DKE4</accession>
<dbReference type="AlphaFoldDB" id="S8DKE4"/>
<evidence type="ECO:0000313" key="1">
    <source>
        <dbReference type="EMBL" id="EPS94061.1"/>
    </source>
</evidence>
<evidence type="ECO:0000313" key="2">
    <source>
        <dbReference type="Proteomes" id="UP000015241"/>
    </source>
</evidence>
<protein>
    <submittedName>
        <fullName evidence="1">Uncharacterized protein</fullName>
    </submittedName>
</protein>
<keyword evidence="2" id="KW-1185">Reference proteome</keyword>